<feature type="domain" description="DNA replication factor RFC1 C-terminal" evidence="2">
    <location>
        <begin position="1"/>
        <end position="119"/>
    </location>
</feature>
<dbReference type="SUPFAM" id="SSF48019">
    <property type="entry name" value="post-AAA+ oligomerization domain-like"/>
    <property type="match status" value="1"/>
</dbReference>
<dbReference type="EMBL" id="VSRR010051578">
    <property type="protein sequence ID" value="MPC79608.1"/>
    <property type="molecule type" value="Genomic_DNA"/>
</dbReference>
<dbReference type="Pfam" id="PF08519">
    <property type="entry name" value="RFC1"/>
    <property type="match status" value="1"/>
</dbReference>
<keyword evidence="4" id="KW-1185">Reference proteome</keyword>
<dbReference type="AlphaFoldDB" id="A0A5B7IFK1"/>
<accession>A0A5B7IFK1</accession>
<reference evidence="3 4" key="1">
    <citation type="submission" date="2019-05" db="EMBL/GenBank/DDBJ databases">
        <title>Another draft genome of Portunus trituberculatus and its Hox gene families provides insights of decapod evolution.</title>
        <authorList>
            <person name="Jeong J.-H."/>
            <person name="Song I."/>
            <person name="Kim S."/>
            <person name="Choi T."/>
            <person name="Kim D."/>
            <person name="Ryu S."/>
            <person name="Kim W."/>
        </authorList>
    </citation>
    <scope>NUCLEOTIDE SEQUENCE [LARGE SCALE GENOMIC DNA]</scope>
    <source>
        <tissue evidence="3">Muscle</tissue>
    </source>
</reference>
<dbReference type="PANTHER" id="PTHR23389:SF6">
    <property type="entry name" value="REPLICATION FACTOR C SUBUNIT 1"/>
    <property type="match status" value="1"/>
</dbReference>
<comment type="caution">
    <text evidence="3">The sequence shown here is derived from an EMBL/GenBank/DDBJ whole genome shotgun (WGS) entry which is preliminary data.</text>
</comment>
<dbReference type="PANTHER" id="PTHR23389">
    <property type="entry name" value="CHROMOSOME TRANSMISSION FIDELITY FACTOR 18"/>
    <property type="match status" value="1"/>
</dbReference>
<evidence type="ECO:0000313" key="3">
    <source>
        <dbReference type="EMBL" id="MPC79608.1"/>
    </source>
</evidence>
<dbReference type="GO" id="GO:0005663">
    <property type="term" value="C:DNA replication factor C complex"/>
    <property type="evidence" value="ECO:0007669"/>
    <property type="project" value="InterPro"/>
</dbReference>
<organism evidence="3 4">
    <name type="scientific">Portunus trituberculatus</name>
    <name type="common">Swimming crab</name>
    <name type="synonym">Neptunus trituberculatus</name>
    <dbReference type="NCBI Taxonomy" id="210409"/>
    <lineage>
        <taxon>Eukaryota</taxon>
        <taxon>Metazoa</taxon>
        <taxon>Ecdysozoa</taxon>
        <taxon>Arthropoda</taxon>
        <taxon>Crustacea</taxon>
        <taxon>Multicrustacea</taxon>
        <taxon>Malacostraca</taxon>
        <taxon>Eumalacostraca</taxon>
        <taxon>Eucarida</taxon>
        <taxon>Decapoda</taxon>
        <taxon>Pleocyemata</taxon>
        <taxon>Brachyura</taxon>
        <taxon>Eubrachyura</taxon>
        <taxon>Portunoidea</taxon>
        <taxon>Portunidae</taxon>
        <taxon>Portuninae</taxon>
        <taxon>Portunus</taxon>
    </lineage>
</organism>
<proteinExistence type="predicted"/>
<dbReference type="InterPro" id="IPR008921">
    <property type="entry name" value="DNA_pol3_clamp-load_cplx_C"/>
</dbReference>
<dbReference type="OrthoDB" id="446168at2759"/>
<dbReference type="Proteomes" id="UP000324222">
    <property type="component" value="Unassembled WGS sequence"/>
</dbReference>
<name>A0A5B7IFK1_PORTR</name>
<evidence type="ECO:0000313" key="4">
    <source>
        <dbReference type="Proteomes" id="UP000324222"/>
    </source>
</evidence>
<dbReference type="GO" id="GO:0005634">
    <property type="term" value="C:nucleus"/>
    <property type="evidence" value="ECO:0007669"/>
    <property type="project" value="TreeGrafter"/>
</dbReference>
<evidence type="ECO:0000259" key="2">
    <source>
        <dbReference type="Pfam" id="PF08519"/>
    </source>
</evidence>
<dbReference type="GO" id="GO:0006260">
    <property type="term" value="P:DNA replication"/>
    <property type="evidence" value="ECO:0007669"/>
    <property type="project" value="UniProtKB-KW"/>
</dbReference>
<evidence type="ECO:0000256" key="1">
    <source>
        <dbReference type="ARBA" id="ARBA00022705"/>
    </source>
</evidence>
<sequence length="143" mass="16187">MFSSVIPGEYMSGHLAAQIDFPAWFGKNSRRNKLDRLAQELQMHMRLRISGSKRDVGMDYCEMMRDIIVTPLVKYGAEGVDKAVEAMNSYDLLREDLESLLELSSWPNSKNPMNTVESKGMVFYMNSKVGAAVVQWNHACFGV</sequence>
<dbReference type="InterPro" id="IPR013725">
    <property type="entry name" value="DNA_replication_fac_RFC1_C"/>
</dbReference>
<keyword evidence="1" id="KW-0235">DNA replication</keyword>
<gene>
    <name evidence="3" type="primary">Gnf1</name>
    <name evidence="3" type="ORF">E2C01_074144</name>
</gene>
<dbReference type="GO" id="GO:0005524">
    <property type="term" value="F:ATP binding"/>
    <property type="evidence" value="ECO:0007669"/>
    <property type="project" value="InterPro"/>
</dbReference>
<protein>
    <submittedName>
        <fullName evidence="3">Replication factor C subunit 1</fullName>
    </submittedName>
</protein>
<dbReference type="GO" id="GO:0003677">
    <property type="term" value="F:DNA binding"/>
    <property type="evidence" value="ECO:0007669"/>
    <property type="project" value="InterPro"/>
</dbReference>
<dbReference type="GO" id="GO:0003689">
    <property type="term" value="F:DNA clamp loader activity"/>
    <property type="evidence" value="ECO:0007669"/>
    <property type="project" value="InterPro"/>
</dbReference>